<dbReference type="InterPro" id="IPR036162">
    <property type="entry name" value="Resolvase-like_N_sf"/>
</dbReference>
<dbReference type="RefSeq" id="WP_181380317.1">
    <property type="nucleotide sequence ID" value="NZ_QGDI01000011.1"/>
</dbReference>
<dbReference type="PANTHER" id="PTHR30461">
    <property type="entry name" value="DNA-INVERTASE FROM LAMBDOID PROPHAGE"/>
    <property type="match status" value="1"/>
</dbReference>
<dbReference type="Pfam" id="PF07508">
    <property type="entry name" value="Recombinase"/>
    <property type="match status" value="1"/>
</dbReference>
<dbReference type="Pfam" id="PF13408">
    <property type="entry name" value="Zn_ribbon_recom"/>
    <property type="match status" value="1"/>
</dbReference>
<dbReference type="Pfam" id="PF00239">
    <property type="entry name" value="Resolvase"/>
    <property type="match status" value="1"/>
</dbReference>
<dbReference type="InterPro" id="IPR025378">
    <property type="entry name" value="DUF4368"/>
</dbReference>
<gene>
    <name evidence="4" type="ORF">IE37_02600</name>
</gene>
<dbReference type="GO" id="GO:0000150">
    <property type="term" value="F:DNA strand exchange activity"/>
    <property type="evidence" value="ECO:0007669"/>
    <property type="project" value="InterPro"/>
</dbReference>
<dbReference type="Gene3D" id="3.90.1750.20">
    <property type="entry name" value="Putative Large Serine Recombinase, Chain B, Domain 2"/>
    <property type="match status" value="1"/>
</dbReference>
<organism evidence="4 5">
    <name type="scientific">Ruminococcus flavefaciens</name>
    <dbReference type="NCBI Taxonomy" id="1265"/>
    <lineage>
        <taxon>Bacteria</taxon>
        <taxon>Bacillati</taxon>
        <taxon>Bacillota</taxon>
        <taxon>Clostridia</taxon>
        <taxon>Eubacteriales</taxon>
        <taxon>Oscillospiraceae</taxon>
        <taxon>Ruminococcus</taxon>
    </lineage>
</organism>
<feature type="domain" description="Resolvase/invertase-type recombinase catalytic" evidence="2">
    <location>
        <begin position="8"/>
        <end position="156"/>
    </location>
</feature>
<dbReference type="EMBL" id="QGDI01000011">
    <property type="protein sequence ID" value="PWJ10954.1"/>
    <property type="molecule type" value="Genomic_DNA"/>
</dbReference>
<dbReference type="PROSITE" id="PS51737">
    <property type="entry name" value="RECOMBINASE_DNA_BIND"/>
    <property type="match status" value="1"/>
</dbReference>
<evidence type="ECO:0000256" key="1">
    <source>
        <dbReference type="SAM" id="Coils"/>
    </source>
</evidence>
<dbReference type="InterPro" id="IPR011109">
    <property type="entry name" value="DNA_bind_recombinase_dom"/>
</dbReference>
<sequence length="542" mass="63467">MKNKQPQKAALYCRLSVDDGRMGESVSIGSQKLLLEQYCKDHAIDNYEVYDDDGYSGTNFNRPGFLRMYEDIKKGLINMVLVKDQSRFGRSYIEVGMYVEKFNELGVRFIAVSDNYDSVKNENDMMFPMRNVLNDYYAREASIKTKTAKKAKAKAGQFIGSKPPFGYKLDPNDRHHLVIDEPAAETVRRIFRMAAQGIGYNKTAKIFREEKTLTPIAYFNLHNPDYFKSDYWRREFDWHVTSIRVILENEVYLGKLVYGKQKTRSMKSKKKVKCPREEWIIVENCHEPIISQELWDSAHRMMSVKRRATKTGEFQIFAGHLYCADCGHALTYSQKKRRDGTYHGAYSCWLYKTHGKEYCASHYINYDVIYDLVLKDIRRLLKSYRKNKDGFRAFLENRCSGISSKRIVMLKHELNEAQGRVAELDHLLNKLYEDNALGKIPDNRYVQMSNRFEDEQSKLKESVNEMSSELAKYKLTTDETEKFTSVIDKYTDIKELDDIIINEFIDKIFVHHKEDIDGKTFQQVEIYYKFVGNLNQTTRKAA</sequence>
<dbReference type="Pfam" id="PF14287">
    <property type="entry name" value="DUF4368"/>
    <property type="match status" value="1"/>
</dbReference>
<reference evidence="4 5" key="1">
    <citation type="submission" date="2018-05" db="EMBL/GenBank/DDBJ databases">
        <title>The Hungate 1000. A catalogue of reference genomes from the rumen microbiome.</title>
        <authorList>
            <person name="Kelly W."/>
        </authorList>
    </citation>
    <scope>NUCLEOTIDE SEQUENCE [LARGE SCALE GENOMIC DNA]</scope>
    <source>
        <strain evidence="4 5">SAb67</strain>
    </source>
</reference>
<dbReference type="Proteomes" id="UP000245720">
    <property type="component" value="Unassembled WGS sequence"/>
</dbReference>
<dbReference type="InterPro" id="IPR038109">
    <property type="entry name" value="DNA_bind_recomb_sf"/>
</dbReference>
<feature type="coiled-coil region" evidence="1">
    <location>
        <begin position="407"/>
        <end position="434"/>
    </location>
</feature>
<dbReference type="InterPro" id="IPR050639">
    <property type="entry name" value="SSR_resolvase"/>
</dbReference>
<feature type="domain" description="Recombinase" evidence="3">
    <location>
        <begin position="164"/>
        <end position="308"/>
    </location>
</feature>
<dbReference type="GO" id="GO:0003677">
    <property type="term" value="F:DNA binding"/>
    <property type="evidence" value="ECO:0007669"/>
    <property type="project" value="InterPro"/>
</dbReference>
<comment type="caution">
    <text evidence="4">The sequence shown here is derived from an EMBL/GenBank/DDBJ whole genome shotgun (WGS) entry which is preliminary data.</text>
</comment>
<dbReference type="PANTHER" id="PTHR30461:SF23">
    <property type="entry name" value="DNA RECOMBINASE-RELATED"/>
    <property type="match status" value="1"/>
</dbReference>
<evidence type="ECO:0000313" key="4">
    <source>
        <dbReference type="EMBL" id="PWJ10954.1"/>
    </source>
</evidence>
<dbReference type="PROSITE" id="PS51736">
    <property type="entry name" value="RECOMBINASES_3"/>
    <property type="match status" value="1"/>
</dbReference>
<evidence type="ECO:0000259" key="2">
    <source>
        <dbReference type="PROSITE" id="PS51736"/>
    </source>
</evidence>
<dbReference type="AlphaFoldDB" id="A0A315XV50"/>
<name>A0A315XV50_RUMFL</name>
<evidence type="ECO:0000259" key="3">
    <source>
        <dbReference type="PROSITE" id="PS51737"/>
    </source>
</evidence>
<keyword evidence="1" id="KW-0175">Coiled coil</keyword>
<evidence type="ECO:0000313" key="5">
    <source>
        <dbReference type="Proteomes" id="UP000245720"/>
    </source>
</evidence>
<proteinExistence type="predicted"/>
<dbReference type="InterPro" id="IPR025827">
    <property type="entry name" value="Zn_ribbon_recom_dom"/>
</dbReference>
<accession>A0A315XV50</accession>
<dbReference type="SUPFAM" id="SSF53041">
    <property type="entry name" value="Resolvase-like"/>
    <property type="match status" value="1"/>
</dbReference>
<protein>
    <submittedName>
        <fullName evidence="4">DNA invertase Pin-like site-specific DNA recombinase</fullName>
    </submittedName>
</protein>
<dbReference type="SMART" id="SM00857">
    <property type="entry name" value="Resolvase"/>
    <property type="match status" value="1"/>
</dbReference>
<dbReference type="Gene3D" id="3.40.50.1390">
    <property type="entry name" value="Resolvase, N-terminal catalytic domain"/>
    <property type="match status" value="1"/>
</dbReference>
<dbReference type="InterPro" id="IPR006119">
    <property type="entry name" value="Resolv_N"/>
</dbReference>